<name>A0A0E9UEZ3_ANGAN</name>
<proteinExistence type="predicted"/>
<dbReference type="EMBL" id="GBXM01045054">
    <property type="protein sequence ID" value="JAH63523.1"/>
    <property type="molecule type" value="Transcribed_RNA"/>
</dbReference>
<reference evidence="2" key="2">
    <citation type="journal article" date="2015" name="Fish Shellfish Immunol.">
        <title>Early steps in the European eel (Anguilla anguilla)-Vibrio vulnificus interaction in the gills: Role of the RtxA13 toxin.</title>
        <authorList>
            <person name="Callol A."/>
            <person name="Pajuelo D."/>
            <person name="Ebbesson L."/>
            <person name="Teles M."/>
            <person name="MacKenzie S."/>
            <person name="Amaro C."/>
        </authorList>
    </citation>
    <scope>NUCLEOTIDE SEQUENCE</scope>
</reference>
<protein>
    <submittedName>
        <fullName evidence="2">Uncharacterized protein</fullName>
    </submittedName>
</protein>
<evidence type="ECO:0000256" key="1">
    <source>
        <dbReference type="SAM" id="MobiDB-lite"/>
    </source>
</evidence>
<feature type="region of interest" description="Disordered" evidence="1">
    <location>
        <begin position="1"/>
        <end position="33"/>
    </location>
</feature>
<reference evidence="2" key="1">
    <citation type="submission" date="2014-11" db="EMBL/GenBank/DDBJ databases">
        <authorList>
            <person name="Amaro Gonzalez C."/>
        </authorList>
    </citation>
    <scope>NUCLEOTIDE SEQUENCE</scope>
</reference>
<organism evidence="2">
    <name type="scientific">Anguilla anguilla</name>
    <name type="common">European freshwater eel</name>
    <name type="synonym">Muraena anguilla</name>
    <dbReference type="NCBI Taxonomy" id="7936"/>
    <lineage>
        <taxon>Eukaryota</taxon>
        <taxon>Metazoa</taxon>
        <taxon>Chordata</taxon>
        <taxon>Craniata</taxon>
        <taxon>Vertebrata</taxon>
        <taxon>Euteleostomi</taxon>
        <taxon>Actinopterygii</taxon>
        <taxon>Neopterygii</taxon>
        <taxon>Teleostei</taxon>
        <taxon>Anguilliformes</taxon>
        <taxon>Anguillidae</taxon>
        <taxon>Anguilla</taxon>
    </lineage>
</organism>
<accession>A0A0E9UEZ3</accession>
<dbReference type="AlphaFoldDB" id="A0A0E9UEZ3"/>
<sequence>MRRKGKKWKVSVSKGVHLSQTRELSHAYPGAKN</sequence>
<evidence type="ECO:0000313" key="2">
    <source>
        <dbReference type="EMBL" id="JAH63523.1"/>
    </source>
</evidence>